<keyword evidence="6 10" id="KW-0418">Kinase</keyword>
<dbReference type="InterPro" id="IPR005467">
    <property type="entry name" value="His_kinase_dom"/>
</dbReference>
<keyword evidence="8" id="KW-0472">Membrane</keyword>
<keyword evidence="8" id="KW-0812">Transmembrane</keyword>
<dbReference type="GO" id="GO:0005886">
    <property type="term" value="C:plasma membrane"/>
    <property type="evidence" value="ECO:0007669"/>
    <property type="project" value="UniProtKB-SubCell"/>
</dbReference>
<keyword evidence="7" id="KW-0902">Two-component regulatory system</keyword>
<dbReference type="PANTHER" id="PTHR43711:SF1">
    <property type="entry name" value="HISTIDINE KINASE 1"/>
    <property type="match status" value="1"/>
</dbReference>
<evidence type="ECO:0000259" key="9">
    <source>
        <dbReference type="PROSITE" id="PS50109"/>
    </source>
</evidence>
<protein>
    <recommendedName>
        <fullName evidence="3">histidine kinase</fullName>
        <ecNumber evidence="3">2.7.13.3</ecNumber>
    </recommendedName>
</protein>
<dbReference type="SMART" id="SM00387">
    <property type="entry name" value="HATPase_c"/>
    <property type="match status" value="1"/>
</dbReference>
<dbReference type="EMBL" id="CP011043">
    <property type="protein sequence ID" value="AJW78605.1"/>
    <property type="molecule type" value="Genomic_DNA"/>
</dbReference>
<evidence type="ECO:0000256" key="7">
    <source>
        <dbReference type="ARBA" id="ARBA00023012"/>
    </source>
</evidence>
<dbReference type="InterPro" id="IPR036890">
    <property type="entry name" value="HATPase_C_sf"/>
</dbReference>
<name>A0A0D5CH39_9MICO</name>
<dbReference type="GO" id="GO:0000155">
    <property type="term" value="F:phosphorelay sensor kinase activity"/>
    <property type="evidence" value="ECO:0007669"/>
    <property type="project" value="InterPro"/>
</dbReference>
<dbReference type="Pfam" id="PF00512">
    <property type="entry name" value="HisKA"/>
    <property type="match status" value="1"/>
</dbReference>
<dbReference type="Gene3D" id="3.30.565.10">
    <property type="entry name" value="Histidine kinase-like ATPase, C-terminal domain"/>
    <property type="match status" value="1"/>
</dbReference>
<dbReference type="InterPro" id="IPR003661">
    <property type="entry name" value="HisK_dim/P_dom"/>
</dbReference>
<feature type="transmembrane region" description="Helical" evidence="8">
    <location>
        <begin position="106"/>
        <end position="129"/>
    </location>
</feature>
<dbReference type="Gene3D" id="1.10.287.130">
    <property type="match status" value="1"/>
</dbReference>
<dbReference type="HOGENOM" id="CLU_000445_89_2_11"/>
<keyword evidence="5" id="KW-0808">Transferase</keyword>
<gene>
    <name evidence="10" type="ORF">VO01_05200</name>
</gene>
<accession>A0A0D5CH39</accession>
<sequence>MGEADLVVAPLSALDEQRLRGSSRAQLPFLASAAIVAALVALSDGPVERDPWYLGGIALVGASSLLCVVLAMSALPTWLLILVPALDLVAVAAVIDAAAPTLPAAALLVIFPLLWLVFAFPTGGVPVAIGGALAVSVLPLVRRGAPDTALGWAGLVGLTLLMTLLVLAGGQAAAMLRRARAELAEATETQTRLLEESREQTATIRDVADAVDVGIVFFDADDRPILRNAAVRTLLDLAGYDHATGMAPSVYGSDRVTRVATDGAVLTEALYADRAHGPVYWVGEPGDQRALVITVRAIGRRPGRRAGSVLAAYDVTDLAQAVQVRDEFLATVSHELRTPLTSIVGYLDLIDELHDPDELGIATEIAVIQRNVAQLSTIIGSLLEGADHAPDVDHAPVDLSAVVRASADAARGRAVERGLVLDVDVAPDVGMEGDATRIAQVVGALLANAVLYTPAGRIHVALERDGDTAVLRVEDTGVGISEEDQQHVLDRFFRARTARDTAIPGLGLGLSIAERTVRAHGGTIEIASRLGEGTRVAVRLPRERTVPRPMPGAGDPLPAPTA</sequence>
<reference evidence="10 11" key="1">
    <citation type="journal article" date="2015" name="Genome Announc.">
        <title>Complete Genome Sequence of Clavibacter michiganensis subsp. insidiosus R1-1 Using PacBio Single-Molecule Real-Time Technology.</title>
        <authorList>
            <person name="Lu Y."/>
            <person name="Samac D.A."/>
            <person name="Glazebrook J."/>
            <person name="Ishimaru C.A."/>
        </authorList>
    </citation>
    <scope>NUCLEOTIDE SEQUENCE [LARGE SCALE GENOMIC DNA]</scope>
    <source>
        <strain evidence="10 11">R1-1</strain>
    </source>
</reference>
<dbReference type="KEGG" id="cmh:VO01_05200"/>
<dbReference type="Proteomes" id="UP000032604">
    <property type="component" value="Chromosome"/>
</dbReference>
<organism evidence="10 11">
    <name type="scientific">Clavibacter michiganensis subsp. insidiosus</name>
    <dbReference type="NCBI Taxonomy" id="33014"/>
    <lineage>
        <taxon>Bacteria</taxon>
        <taxon>Bacillati</taxon>
        <taxon>Actinomycetota</taxon>
        <taxon>Actinomycetes</taxon>
        <taxon>Micrococcales</taxon>
        <taxon>Microbacteriaceae</taxon>
        <taxon>Clavibacter</taxon>
    </lineage>
</organism>
<evidence type="ECO:0000313" key="10">
    <source>
        <dbReference type="EMBL" id="AJW78605.1"/>
    </source>
</evidence>
<keyword evidence="8" id="KW-1133">Transmembrane helix</keyword>
<dbReference type="PRINTS" id="PR00344">
    <property type="entry name" value="BCTRLSENSOR"/>
</dbReference>
<evidence type="ECO:0000256" key="6">
    <source>
        <dbReference type="ARBA" id="ARBA00022777"/>
    </source>
</evidence>
<dbReference type="InterPro" id="IPR003594">
    <property type="entry name" value="HATPase_dom"/>
</dbReference>
<dbReference type="Pfam" id="PF02518">
    <property type="entry name" value="HATPase_c"/>
    <property type="match status" value="1"/>
</dbReference>
<dbReference type="EC" id="2.7.13.3" evidence="3"/>
<feature type="transmembrane region" description="Helical" evidence="8">
    <location>
        <begin position="25"/>
        <end position="43"/>
    </location>
</feature>
<dbReference type="InterPro" id="IPR004358">
    <property type="entry name" value="Sig_transdc_His_kin-like_C"/>
</dbReference>
<evidence type="ECO:0000256" key="3">
    <source>
        <dbReference type="ARBA" id="ARBA00012438"/>
    </source>
</evidence>
<dbReference type="CDD" id="cd00075">
    <property type="entry name" value="HATPase"/>
    <property type="match status" value="1"/>
</dbReference>
<dbReference type="CDD" id="cd00082">
    <property type="entry name" value="HisKA"/>
    <property type="match status" value="1"/>
</dbReference>
<dbReference type="InterPro" id="IPR036097">
    <property type="entry name" value="HisK_dim/P_sf"/>
</dbReference>
<dbReference type="PANTHER" id="PTHR43711">
    <property type="entry name" value="TWO-COMPONENT HISTIDINE KINASE"/>
    <property type="match status" value="1"/>
</dbReference>
<dbReference type="SMART" id="SM00388">
    <property type="entry name" value="HisKA"/>
    <property type="match status" value="1"/>
</dbReference>
<feature type="domain" description="Histidine kinase" evidence="9">
    <location>
        <begin position="331"/>
        <end position="544"/>
    </location>
</feature>
<dbReference type="OrthoDB" id="9757990at2"/>
<keyword evidence="4" id="KW-0597">Phosphoprotein</keyword>
<dbReference type="FunFam" id="3.30.565.10:FF:000006">
    <property type="entry name" value="Sensor histidine kinase WalK"/>
    <property type="match status" value="1"/>
</dbReference>
<evidence type="ECO:0000313" key="11">
    <source>
        <dbReference type="Proteomes" id="UP000032604"/>
    </source>
</evidence>
<evidence type="ECO:0000256" key="4">
    <source>
        <dbReference type="ARBA" id="ARBA00022553"/>
    </source>
</evidence>
<evidence type="ECO:0000256" key="5">
    <source>
        <dbReference type="ARBA" id="ARBA00022679"/>
    </source>
</evidence>
<evidence type="ECO:0000256" key="8">
    <source>
        <dbReference type="SAM" id="Phobius"/>
    </source>
</evidence>
<dbReference type="PATRIC" id="fig|33014.5.peg.1082"/>
<dbReference type="AlphaFoldDB" id="A0A0D5CH39"/>
<dbReference type="PROSITE" id="PS50109">
    <property type="entry name" value="HIS_KIN"/>
    <property type="match status" value="1"/>
</dbReference>
<feature type="transmembrane region" description="Helical" evidence="8">
    <location>
        <begin position="52"/>
        <end position="72"/>
    </location>
</feature>
<dbReference type="SUPFAM" id="SSF47384">
    <property type="entry name" value="Homodimeric domain of signal transducing histidine kinase"/>
    <property type="match status" value="1"/>
</dbReference>
<comment type="catalytic activity">
    <reaction evidence="1">
        <text>ATP + protein L-histidine = ADP + protein N-phospho-L-histidine.</text>
        <dbReference type="EC" id="2.7.13.3"/>
    </reaction>
</comment>
<evidence type="ECO:0000256" key="2">
    <source>
        <dbReference type="ARBA" id="ARBA00004236"/>
    </source>
</evidence>
<feature type="transmembrane region" description="Helical" evidence="8">
    <location>
        <begin position="149"/>
        <end position="170"/>
    </location>
</feature>
<evidence type="ECO:0000256" key="1">
    <source>
        <dbReference type="ARBA" id="ARBA00000085"/>
    </source>
</evidence>
<dbReference type="SUPFAM" id="SSF55874">
    <property type="entry name" value="ATPase domain of HSP90 chaperone/DNA topoisomerase II/histidine kinase"/>
    <property type="match status" value="1"/>
</dbReference>
<dbReference type="InterPro" id="IPR050736">
    <property type="entry name" value="Sensor_HK_Regulatory"/>
</dbReference>
<comment type="subcellular location">
    <subcellularLocation>
        <location evidence="2">Cell membrane</location>
    </subcellularLocation>
</comment>
<proteinExistence type="predicted"/>